<accession>A0A5C6BUU5</accession>
<feature type="domain" description="Hydantoinase/oxoprolinase N-terminal" evidence="5">
    <location>
        <begin position="151"/>
        <end position="269"/>
    </location>
</feature>
<dbReference type="Pfam" id="PF02538">
    <property type="entry name" value="Hydantoinase_B"/>
    <property type="match status" value="1"/>
</dbReference>
<dbReference type="GO" id="GO:0017168">
    <property type="term" value="F:5-oxoprolinase (ATP-hydrolyzing) activity"/>
    <property type="evidence" value="ECO:0007669"/>
    <property type="project" value="TreeGrafter"/>
</dbReference>
<dbReference type="Proteomes" id="UP000316304">
    <property type="component" value="Unassembled WGS sequence"/>
</dbReference>
<feature type="region of interest" description="Disordered" evidence="2">
    <location>
        <begin position="755"/>
        <end position="782"/>
    </location>
</feature>
<feature type="region of interest" description="Disordered" evidence="2">
    <location>
        <begin position="1284"/>
        <end position="1313"/>
    </location>
</feature>
<dbReference type="RefSeq" id="WP_146597419.1">
    <property type="nucleotide sequence ID" value="NZ_SJPT01000016.1"/>
</dbReference>
<dbReference type="Pfam" id="PF01968">
    <property type="entry name" value="Hydantoinase_A"/>
    <property type="match status" value="1"/>
</dbReference>
<dbReference type="Pfam" id="PF05378">
    <property type="entry name" value="Hydant_A_N"/>
    <property type="match status" value="1"/>
</dbReference>
<dbReference type="InterPro" id="IPR045079">
    <property type="entry name" value="Oxoprolinase-like"/>
</dbReference>
<evidence type="ECO:0000256" key="1">
    <source>
        <dbReference type="ARBA" id="ARBA00010403"/>
    </source>
</evidence>
<feature type="compositionally biased region" description="Basic and acidic residues" evidence="2">
    <location>
        <begin position="1295"/>
        <end position="1304"/>
    </location>
</feature>
<evidence type="ECO:0000259" key="4">
    <source>
        <dbReference type="Pfam" id="PF02538"/>
    </source>
</evidence>
<dbReference type="InterPro" id="IPR003692">
    <property type="entry name" value="Hydantoinase_B"/>
</dbReference>
<dbReference type="PANTHER" id="PTHR11365">
    <property type="entry name" value="5-OXOPROLINASE RELATED"/>
    <property type="match status" value="1"/>
</dbReference>
<dbReference type="InterPro" id="IPR008040">
    <property type="entry name" value="Hydant_A_N"/>
</dbReference>
<evidence type="ECO:0000259" key="5">
    <source>
        <dbReference type="Pfam" id="PF05378"/>
    </source>
</evidence>
<comment type="caution">
    <text evidence="6">The sequence shown here is derived from an EMBL/GenBank/DDBJ whole genome shotgun (WGS) entry which is preliminary data.</text>
</comment>
<dbReference type="GO" id="GO:0006749">
    <property type="term" value="P:glutathione metabolic process"/>
    <property type="evidence" value="ECO:0007669"/>
    <property type="project" value="TreeGrafter"/>
</dbReference>
<dbReference type="GO" id="GO:0005829">
    <property type="term" value="C:cytosol"/>
    <property type="evidence" value="ECO:0007669"/>
    <property type="project" value="TreeGrafter"/>
</dbReference>
<feature type="domain" description="Hydantoinase B/oxoprolinase" evidence="4">
    <location>
        <begin position="784"/>
        <end position="1295"/>
    </location>
</feature>
<dbReference type="OrthoDB" id="9768323at2"/>
<dbReference type="PANTHER" id="PTHR11365:SF23">
    <property type="entry name" value="HYPOTHETICAL 5-OXOPROLINASE (EUROFUNG)-RELATED"/>
    <property type="match status" value="1"/>
</dbReference>
<organism evidence="6 7">
    <name type="scientific">Novipirellula galeiformis</name>
    <dbReference type="NCBI Taxonomy" id="2528004"/>
    <lineage>
        <taxon>Bacteria</taxon>
        <taxon>Pseudomonadati</taxon>
        <taxon>Planctomycetota</taxon>
        <taxon>Planctomycetia</taxon>
        <taxon>Pirellulales</taxon>
        <taxon>Pirellulaceae</taxon>
        <taxon>Novipirellula</taxon>
    </lineage>
</organism>
<keyword evidence="7" id="KW-1185">Reference proteome</keyword>
<evidence type="ECO:0000256" key="2">
    <source>
        <dbReference type="SAM" id="MobiDB-lite"/>
    </source>
</evidence>
<proteinExistence type="inferred from homology"/>
<reference evidence="6 7" key="1">
    <citation type="submission" date="2019-02" db="EMBL/GenBank/DDBJ databases">
        <title>Deep-cultivation of Planctomycetes and their phenomic and genomic characterization uncovers novel biology.</title>
        <authorList>
            <person name="Wiegand S."/>
            <person name="Jogler M."/>
            <person name="Boedeker C."/>
            <person name="Pinto D."/>
            <person name="Vollmers J."/>
            <person name="Rivas-Marin E."/>
            <person name="Kohn T."/>
            <person name="Peeters S.H."/>
            <person name="Heuer A."/>
            <person name="Rast P."/>
            <person name="Oberbeckmann S."/>
            <person name="Bunk B."/>
            <person name="Jeske O."/>
            <person name="Meyerdierks A."/>
            <person name="Storesund J.E."/>
            <person name="Kallscheuer N."/>
            <person name="Luecker S."/>
            <person name="Lage O.M."/>
            <person name="Pohl T."/>
            <person name="Merkel B.J."/>
            <person name="Hornburger P."/>
            <person name="Mueller R.-W."/>
            <person name="Bruemmer F."/>
            <person name="Labrenz M."/>
            <person name="Spormann A.M."/>
            <person name="Op Den Camp H."/>
            <person name="Overmann J."/>
            <person name="Amann R."/>
            <person name="Jetten M.S.M."/>
            <person name="Mascher T."/>
            <person name="Medema M.H."/>
            <person name="Devos D.P."/>
            <person name="Kaster A.-K."/>
            <person name="Ovreas L."/>
            <person name="Rohde M."/>
            <person name="Galperin M.Y."/>
            <person name="Jogler C."/>
        </authorList>
    </citation>
    <scope>NUCLEOTIDE SEQUENCE [LARGE SCALE GENOMIC DNA]</scope>
    <source>
        <strain evidence="6 7">Pla52o</strain>
    </source>
</reference>
<feature type="domain" description="Hydantoinase A/oxoprolinase" evidence="3">
    <location>
        <begin position="289"/>
        <end position="568"/>
    </location>
</feature>
<keyword evidence="6" id="KW-0436">Ligase</keyword>
<comment type="similarity">
    <text evidence="1">Belongs to the oxoprolinase family.</text>
</comment>
<evidence type="ECO:0000313" key="7">
    <source>
        <dbReference type="Proteomes" id="UP000316304"/>
    </source>
</evidence>
<dbReference type="GO" id="GO:0016874">
    <property type="term" value="F:ligase activity"/>
    <property type="evidence" value="ECO:0007669"/>
    <property type="project" value="UniProtKB-KW"/>
</dbReference>
<evidence type="ECO:0000259" key="3">
    <source>
        <dbReference type="Pfam" id="PF01968"/>
    </source>
</evidence>
<feature type="region of interest" description="Disordered" evidence="2">
    <location>
        <begin position="684"/>
        <end position="709"/>
    </location>
</feature>
<feature type="compositionally biased region" description="Acidic residues" evidence="2">
    <location>
        <begin position="770"/>
        <end position="782"/>
    </location>
</feature>
<dbReference type="EMBL" id="SJPT01000016">
    <property type="protein sequence ID" value="TWU14986.1"/>
    <property type="molecule type" value="Genomic_DNA"/>
</dbReference>
<gene>
    <name evidence="6" type="primary">apc3</name>
    <name evidence="6" type="ORF">Pla52o_55230</name>
</gene>
<dbReference type="InterPro" id="IPR002821">
    <property type="entry name" value="Hydantoinase_A"/>
</dbReference>
<protein>
    <submittedName>
        <fullName evidence="6">Acetophenone carboxylase gamma subunit</fullName>
        <ecNumber evidence="6">6.4.1.8</ecNumber>
    </submittedName>
</protein>
<evidence type="ECO:0000313" key="6">
    <source>
        <dbReference type="EMBL" id="TWU14986.1"/>
    </source>
</evidence>
<dbReference type="EC" id="6.4.1.8" evidence="6"/>
<name>A0A5C6BUU5_9BACT</name>
<sequence length="1313" mass="140616">MHLTEVWADVGGTFTDCFVVQQGVRRATKVLSSGKVRVSARRSSGTLNQYHLESHAGALSLPDDFWNGAQVSLLQRDATAIVLGNVVGFDAKRNRITLNLAEQSIQPDRDVAMESGDDSLVLEFDADLEAPVLATRLLLGCKLRAPLPALSVRLGTTRGTNALLTRTGANTTLLVTEGFADVLRIGEQDRPELFALAIEKPTPLTEHVIEVRERIDANGHVLLPLDETILRARLLQTKASRDSSLAICLMHAHVDDTHERHIERVARELGFEQISRSSEVAPLIKLVSRAETTTLDAYLNPILAAYVGRVWQQFGGQDRCRLRMMTSGGNLVTADEFRGRDSVLSGPAGGVVALGHVAKSVGSTSAIGLDMGGTSTDVSRFTGRVGRCYESRVAGLRVLTPMMDIRTVAAGGGSICDSVDGRMVVGPASAGADPGPACYGRGGPLTITDVNLLLGRLPADRFPFPLDESAAQRRIEQVAERLPKSVEFPTLESIAEGFLQIAVTHMAEAVRTVSTAEGNDVRQMSLVGFGGAAGQHLCRVADALQMKRIVDHPDASMLSALGMGLADIGRVVTRGVYAELDTASSAWIAPIVETLRSEARDQLAAENIDGLPMGYSFECDVRYRGTESSLPIPYGPHDDSSLGNQTLPSLAERFHAKHLQTFGYNQPSRPLELVAIRCEATLSPPTSLSKDSHTKPHGLKTSESGKHWDAGGRIERSELKEGDILIAPTMVISDDSTLVVEPGWTGSVLAGGTIQLKRQSEGGTNSETTSESESESENENENEAVLLEVVARRLQGIADSMGEVLRRTAVSVNVKERRDYSCAIFRGDGSLIANAPHVPVHLGAMGHTVRHLMSVFPRMSPGDCYLSNDPFSGGSHLPDITAVTPVFCDPEASRGRPDFFVASRAHHAEIGGRTPGSMPPDATSLAEEGVLIRDFAMVRHGVHYEHELQTLLQSGRYPSRNAAENLADLAAQRAAGEEGVRSLVEMARTYSVAQIDHYMQRLLEVAGDTAQRWIDTLPSEPMSFTDSLDDGTLISVVLERSSDRLRIDFTGTAAVHPFGFNATQAIVTAAVLYVVRMVSGSNLPLCDGVLRDIDLVVPGGLLNPPAHDDPAQCAAVVAGNVETSQRVVDVLLGALGVAAASQGTMNNVLIGDETFGFYETIGGGSGATSDHRGADAVHTHMTNTRITDPEVMESRLPLRVRCFAIRRGSGGAGTHCGGDGIIREFEFLKPLTLSLITGRRTRSPYGVAGGESGEVGKNTLISAGTTETLPWAITREVNAGERLRIETPGGGGWGRCERDPDAEPIHPPQDATP</sequence>